<accession>A0A9P3HKP1</accession>
<dbReference type="InterPro" id="IPR003136">
    <property type="entry name" value="Cytidylate_kin"/>
</dbReference>
<keyword evidence="4" id="KW-0547">Nucleotide-binding</keyword>
<dbReference type="GO" id="GO:0005524">
    <property type="term" value="F:ATP binding"/>
    <property type="evidence" value="ECO:0007669"/>
    <property type="project" value="UniProtKB-KW"/>
</dbReference>
<evidence type="ECO:0000256" key="3">
    <source>
        <dbReference type="ARBA" id="ARBA00022679"/>
    </source>
</evidence>
<feature type="domain" description="Cytidylate kinase" evidence="10">
    <location>
        <begin position="24"/>
        <end position="148"/>
    </location>
</feature>
<evidence type="ECO:0000256" key="4">
    <source>
        <dbReference type="ARBA" id="ARBA00022741"/>
    </source>
</evidence>
<feature type="compositionally biased region" description="Low complexity" evidence="9">
    <location>
        <begin position="161"/>
        <end position="172"/>
    </location>
</feature>
<reference evidence="11" key="1">
    <citation type="submission" date="2021-11" db="EMBL/GenBank/DDBJ databases">
        <authorList>
            <person name="Herlambang A."/>
            <person name="Guo Y."/>
            <person name="Takashima Y."/>
            <person name="Nishizawa T."/>
        </authorList>
    </citation>
    <scope>NUCLEOTIDE SEQUENCE</scope>
    <source>
        <strain evidence="11">E1425</strain>
    </source>
</reference>
<keyword evidence="5 11" id="KW-0418">Kinase</keyword>
<keyword evidence="12" id="KW-1185">Reference proteome</keyword>
<sequence length="278" mass="30024">MTFGALIRRGFSTATGARTRPFQVAIDGPSASGKSTTARLVAKRLGFDYIDTGAFYRCVTLSALQKGVDPSDSKNISRIAALASDAKIDLKTEFHASASTLPTTRVFLDSKDVSSDIRTSNVSKHVSVVAAIPAVRQSVVQKVRALGAEDIDSSAKESKQTATTSAPSSSRAGLVMDGRDIGTSVLTHADLKVFLVADSHVRAVRRLEELRKNGSQDALLDVKQVQEDLERRDESDRTRAVSPLRKADDAIELDTSNLTIEEQVDVIVKEALRRQGKI</sequence>
<proteinExistence type="inferred from homology"/>
<keyword evidence="6" id="KW-0067">ATP-binding</keyword>
<comment type="catalytic activity">
    <reaction evidence="8">
        <text>CMP + ATP = CDP + ADP</text>
        <dbReference type="Rhea" id="RHEA:11600"/>
        <dbReference type="ChEBI" id="CHEBI:30616"/>
        <dbReference type="ChEBI" id="CHEBI:58069"/>
        <dbReference type="ChEBI" id="CHEBI:60377"/>
        <dbReference type="ChEBI" id="CHEBI:456216"/>
        <dbReference type="EC" id="2.7.4.25"/>
    </reaction>
</comment>
<dbReference type="GO" id="GO:0036431">
    <property type="term" value="F:dCMP kinase activity"/>
    <property type="evidence" value="ECO:0007669"/>
    <property type="project" value="InterPro"/>
</dbReference>
<comment type="caution">
    <text evidence="11">The sequence shown here is derived from an EMBL/GenBank/DDBJ whole genome shotgun (WGS) entry which is preliminary data.</text>
</comment>
<evidence type="ECO:0000256" key="2">
    <source>
        <dbReference type="ARBA" id="ARBA00012906"/>
    </source>
</evidence>
<dbReference type="InterPro" id="IPR027417">
    <property type="entry name" value="P-loop_NTPase"/>
</dbReference>
<dbReference type="HAMAP" id="MF_00238">
    <property type="entry name" value="Cytidyl_kinase_type1"/>
    <property type="match status" value="1"/>
</dbReference>
<evidence type="ECO:0000313" key="12">
    <source>
        <dbReference type="Proteomes" id="UP000827284"/>
    </source>
</evidence>
<evidence type="ECO:0000256" key="6">
    <source>
        <dbReference type="ARBA" id="ARBA00022840"/>
    </source>
</evidence>
<keyword evidence="3" id="KW-0808">Transferase</keyword>
<dbReference type="Pfam" id="PF02224">
    <property type="entry name" value="Cytidylate_kin"/>
    <property type="match status" value="2"/>
</dbReference>
<comment type="similarity">
    <text evidence="1">Belongs to the cytidylate kinase family. Type 1 subfamily.</text>
</comment>
<feature type="domain" description="Cytidylate kinase" evidence="10">
    <location>
        <begin position="171"/>
        <end position="270"/>
    </location>
</feature>
<feature type="region of interest" description="Disordered" evidence="9">
    <location>
        <begin position="151"/>
        <end position="175"/>
    </location>
</feature>
<dbReference type="CDD" id="cd02020">
    <property type="entry name" value="CMPK"/>
    <property type="match status" value="1"/>
</dbReference>
<evidence type="ECO:0000259" key="10">
    <source>
        <dbReference type="Pfam" id="PF02224"/>
    </source>
</evidence>
<comment type="catalytic activity">
    <reaction evidence="7">
        <text>dCMP + ATP = dCDP + ADP</text>
        <dbReference type="Rhea" id="RHEA:25094"/>
        <dbReference type="ChEBI" id="CHEBI:30616"/>
        <dbReference type="ChEBI" id="CHEBI:57566"/>
        <dbReference type="ChEBI" id="CHEBI:58593"/>
        <dbReference type="ChEBI" id="CHEBI:456216"/>
        <dbReference type="EC" id="2.7.4.25"/>
    </reaction>
</comment>
<dbReference type="SUPFAM" id="SSF52540">
    <property type="entry name" value="P-loop containing nucleoside triphosphate hydrolases"/>
    <property type="match status" value="1"/>
</dbReference>
<evidence type="ECO:0000256" key="9">
    <source>
        <dbReference type="SAM" id="MobiDB-lite"/>
    </source>
</evidence>
<dbReference type="NCBIfam" id="TIGR00017">
    <property type="entry name" value="cmk"/>
    <property type="match status" value="1"/>
</dbReference>
<evidence type="ECO:0000256" key="1">
    <source>
        <dbReference type="ARBA" id="ARBA00009427"/>
    </source>
</evidence>
<dbReference type="EC" id="2.7.4.25" evidence="2"/>
<organism evidence="11 12">
    <name type="scientific">Entomortierella parvispora</name>
    <dbReference type="NCBI Taxonomy" id="205924"/>
    <lineage>
        <taxon>Eukaryota</taxon>
        <taxon>Fungi</taxon>
        <taxon>Fungi incertae sedis</taxon>
        <taxon>Mucoromycota</taxon>
        <taxon>Mortierellomycotina</taxon>
        <taxon>Mortierellomycetes</taxon>
        <taxon>Mortierellales</taxon>
        <taxon>Mortierellaceae</taxon>
        <taxon>Entomortierella</taxon>
    </lineage>
</organism>
<dbReference type="EMBL" id="BQFW01000015">
    <property type="protein sequence ID" value="GJJ78559.1"/>
    <property type="molecule type" value="Genomic_DNA"/>
</dbReference>
<evidence type="ECO:0000256" key="7">
    <source>
        <dbReference type="ARBA" id="ARBA00047615"/>
    </source>
</evidence>
<name>A0A9P3HKP1_9FUNG</name>
<reference evidence="11" key="2">
    <citation type="journal article" date="2022" name="Microbiol. Resour. Announc.">
        <title>Whole-Genome Sequence of Entomortierella parvispora E1425, a Mucoromycotan Fungus Associated with Burkholderiaceae-Related Endosymbiotic Bacteria.</title>
        <authorList>
            <person name="Herlambang A."/>
            <person name="Guo Y."/>
            <person name="Takashima Y."/>
            <person name="Narisawa K."/>
            <person name="Ohta H."/>
            <person name="Nishizawa T."/>
        </authorList>
    </citation>
    <scope>NUCLEOTIDE SEQUENCE</scope>
    <source>
        <strain evidence="11">E1425</strain>
    </source>
</reference>
<dbReference type="GO" id="GO:0006139">
    <property type="term" value="P:nucleobase-containing compound metabolic process"/>
    <property type="evidence" value="ECO:0007669"/>
    <property type="project" value="InterPro"/>
</dbReference>
<evidence type="ECO:0000256" key="5">
    <source>
        <dbReference type="ARBA" id="ARBA00022777"/>
    </source>
</evidence>
<dbReference type="Gene3D" id="3.40.50.300">
    <property type="entry name" value="P-loop containing nucleotide triphosphate hydrolases"/>
    <property type="match status" value="1"/>
</dbReference>
<evidence type="ECO:0000256" key="8">
    <source>
        <dbReference type="ARBA" id="ARBA00048478"/>
    </source>
</evidence>
<dbReference type="Proteomes" id="UP000827284">
    <property type="component" value="Unassembled WGS sequence"/>
</dbReference>
<dbReference type="AlphaFoldDB" id="A0A9P3HKP1"/>
<dbReference type="OrthoDB" id="10263145at2759"/>
<dbReference type="InterPro" id="IPR011994">
    <property type="entry name" value="Cytidylate_kinase_dom"/>
</dbReference>
<evidence type="ECO:0000313" key="11">
    <source>
        <dbReference type="EMBL" id="GJJ78559.1"/>
    </source>
</evidence>
<gene>
    <name evidence="11" type="ORF">EMPS_10918</name>
</gene>
<protein>
    <recommendedName>
        <fullName evidence="2">(d)CMP kinase</fullName>
        <ecNumber evidence="2">2.7.4.25</ecNumber>
    </recommendedName>
</protein>